<dbReference type="SUPFAM" id="SSF50965">
    <property type="entry name" value="Galactose oxidase, central domain"/>
    <property type="match status" value="1"/>
</dbReference>
<dbReference type="AlphaFoldDB" id="A0A5J9W1L4"/>
<dbReference type="EMBL" id="RWGY01000007">
    <property type="protein sequence ID" value="TVU41817.1"/>
    <property type="molecule type" value="Genomic_DNA"/>
</dbReference>
<dbReference type="InterPro" id="IPR001810">
    <property type="entry name" value="F-box_dom"/>
</dbReference>
<keyword evidence="3" id="KW-1185">Reference proteome</keyword>
<dbReference type="Gramene" id="TVU41817">
    <property type="protein sequence ID" value="TVU41817"/>
    <property type="gene ID" value="EJB05_15369"/>
</dbReference>
<evidence type="ECO:0000313" key="2">
    <source>
        <dbReference type="EMBL" id="TVU41817.1"/>
    </source>
</evidence>
<comment type="caution">
    <text evidence="2">The sequence shown here is derived from an EMBL/GenBank/DDBJ whole genome shotgun (WGS) entry which is preliminary data.</text>
</comment>
<evidence type="ECO:0000313" key="3">
    <source>
        <dbReference type="Proteomes" id="UP000324897"/>
    </source>
</evidence>
<dbReference type="InterPro" id="IPR011043">
    <property type="entry name" value="Gal_Oxase/kelch_b-propeller"/>
</dbReference>
<organism evidence="2 3">
    <name type="scientific">Eragrostis curvula</name>
    <name type="common">weeping love grass</name>
    <dbReference type="NCBI Taxonomy" id="38414"/>
    <lineage>
        <taxon>Eukaryota</taxon>
        <taxon>Viridiplantae</taxon>
        <taxon>Streptophyta</taxon>
        <taxon>Embryophyta</taxon>
        <taxon>Tracheophyta</taxon>
        <taxon>Spermatophyta</taxon>
        <taxon>Magnoliopsida</taxon>
        <taxon>Liliopsida</taxon>
        <taxon>Poales</taxon>
        <taxon>Poaceae</taxon>
        <taxon>PACMAD clade</taxon>
        <taxon>Chloridoideae</taxon>
        <taxon>Eragrostideae</taxon>
        <taxon>Eragrostidinae</taxon>
        <taxon>Eragrostis</taxon>
    </lineage>
</organism>
<dbReference type="SMART" id="SM00256">
    <property type="entry name" value="FBOX"/>
    <property type="match status" value="1"/>
</dbReference>
<dbReference type="PANTHER" id="PTHR32133">
    <property type="entry name" value="OS07G0120400 PROTEIN"/>
    <property type="match status" value="1"/>
</dbReference>
<dbReference type="Gene3D" id="1.20.1280.50">
    <property type="match status" value="1"/>
</dbReference>
<dbReference type="Pfam" id="PF12937">
    <property type="entry name" value="F-box-like"/>
    <property type="match status" value="1"/>
</dbReference>
<name>A0A5J9W1L4_9POAL</name>
<feature type="domain" description="F-box" evidence="1">
    <location>
        <begin position="13"/>
        <end position="56"/>
    </location>
</feature>
<gene>
    <name evidence="2" type="ORF">EJB05_15369</name>
</gene>
<reference evidence="2 3" key="1">
    <citation type="journal article" date="2019" name="Sci. Rep.">
        <title>A high-quality genome of Eragrostis curvula grass provides insights into Poaceae evolution and supports new strategies to enhance forage quality.</title>
        <authorList>
            <person name="Carballo J."/>
            <person name="Santos B.A.C.M."/>
            <person name="Zappacosta D."/>
            <person name="Garbus I."/>
            <person name="Selva J.P."/>
            <person name="Gallo C.A."/>
            <person name="Diaz A."/>
            <person name="Albertini E."/>
            <person name="Caccamo M."/>
            <person name="Echenique V."/>
        </authorList>
    </citation>
    <scope>NUCLEOTIDE SEQUENCE [LARGE SCALE GENOMIC DNA]</scope>
    <source>
        <strain evidence="3">cv. Victoria</strain>
        <tissue evidence="2">Leaf</tissue>
    </source>
</reference>
<sequence length="404" mass="45455">MPPPPPLRQPPELLEELVVEILLRISPNDPADLLRASLVCKSWRRFLSDPVFRQRYCRYHRTPPLLGFVADEGHSSSFVSTVASPCSMPTLDCFYWWVLDSRHGRILIHTFQPSEIVVWDPLTRERKRVPSPPYPHSYYYTGAVLCDTAGCDHLGCHGGPFRLFYVGADGDGSIWVSVYSSETGAWDTSSSIKLDVPPVMWPILRMEDALYFMADQGRSILVYNMAGRSLSVIEAPNKEDREGSIVMMLEDSRLGLVQVVDRMLYLWSREEAGADGTAGWKQWRVIDLATLLPLSTMFVWITIVGFVEGTDTIFLSTNEGIFTLKIKAGRVKKVGERGSYSVVIPYTVMQTSKFVAVYPKPDVNIDHFLMSLAFFQRRIGGTTGHEGGVVGRAVEVRRPEQENA</sequence>
<protein>
    <recommendedName>
        <fullName evidence="1">F-box domain-containing protein</fullName>
    </recommendedName>
</protein>
<accession>A0A5J9W1L4</accession>
<dbReference type="SUPFAM" id="SSF81383">
    <property type="entry name" value="F-box domain"/>
    <property type="match status" value="1"/>
</dbReference>
<dbReference type="Pfam" id="PF23635">
    <property type="entry name" value="Beta-prop_AT5G49610-like"/>
    <property type="match status" value="1"/>
</dbReference>
<feature type="non-terminal residue" evidence="2">
    <location>
        <position position="1"/>
    </location>
</feature>
<dbReference type="InterPro" id="IPR036047">
    <property type="entry name" value="F-box-like_dom_sf"/>
</dbReference>
<dbReference type="InterPro" id="IPR056594">
    <property type="entry name" value="AT5G49610-like_b-prop"/>
</dbReference>
<dbReference type="Proteomes" id="UP000324897">
    <property type="component" value="Chromosome 4"/>
</dbReference>
<dbReference type="OrthoDB" id="10323066at2759"/>
<dbReference type="PANTHER" id="PTHR32133:SF408">
    <property type="entry name" value="OS07G0120400 PROTEIN"/>
    <property type="match status" value="1"/>
</dbReference>
<evidence type="ECO:0000259" key="1">
    <source>
        <dbReference type="SMART" id="SM00256"/>
    </source>
</evidence>
<proteinExistence type="predicted"/>